<evidence type="ECO:0000313" key="2">
    <source>
        <dbReference type="EMBL" id="KAH3836630.1"/>
    </source>
</evidence>
<accession>A0A9D4KBA4</accession>
<feature type="signal peptide" evidence="1">
    <location>
        <begin position="1"/>
        <end position="25"/>
    </location>
</feature>
<gene>
    <name evidence="2" type="ORF">DPMN_110001</name>
</gene>
<evidence type="ECO:0000313" key="3">
    <source>
        <dbReference type="Proteomes" id="UP000828390"/>
    </source>
</evidence>
<sequence>MSAHILQCTFGISFAFCFFLGGGEAFDNGPRITGVRFLITVNDTWAEPPGCITTVATPMIAPNLPYNKSQSILVGDCDRGPIQYTYTTPGKDGNKFTVDLTFYSSVIEDASPPTCSLSWNGTYLVPKPSDNSLPDLLPACFTMDSREGYHMTYYWFHILDWRIE</sequence>
<name>A0A9D4KBA4_DREPO</name>
<keyword evidence="1" id="KW-0732">Signal</keyword>
<comment type="caution">
    <text evidence="2">The sequence shown here is derived from an EMBL/GenBank/DDBJ whole genome shotgun (WGS) entry which is preliminary data.</text>
</comment>
<dbReference type="Proteomes" id="UP000828390">
    <property type="component" value="Unassembled WGS sequence"/>
</dbReference>
<proteinExistence type="predicted"/>
<organism evidence="2 3">
    <name type="scientific">Dreissena polymorpha</name>
    <name type="common">Zebra mussel</name>
    <name type="synonym">Mytilus polymorpha</name>
    <dbReference type="NCBI Taxonomy" id="45954"/>
    <lineage>
        <taxon>Eukaryota</taxon>
        <taxon>Metazoa</taxon>
        <taxon>Spiralia</taxon>
        <taxon>Lophotrochozoa</taxon>
        <taxon>Mollusca</taxon>
        <taxon>Bivalvia</taxon>
        <taxon>Autobranchia</taxon>
        <taxon>Heteroconchia</taxon>
        <taxon>Euheterodonta</taxon>
        <taxon>Imparidentia</taxon>
        <taxon>Neoheterodontei</taxon>
        <taxon>Myida</taxon>
        <taxon>Dreissenoidea</taxon>
        <taxon>Dreissenidae</taxon>
        <taxon>Dreissena</taxon>
    </lineage>
</organism>
<protein>
    <submittedName>
        <fullName evidence="2">Uncharacterized protein</fullName>
    </submittedName>
</protein>
<keyword evidence="3" id="KW-1185">Reference proteome</keyword>
<dbReference type="OrthoDB" id="6072732at2759"/>
<dbReference type="EMBL" id="JAIWYP010000004">
    <property type="protein sequence ID" value="KAH3836630.1"/>
    <property type="molecule type" value="Genomic_DNA"/>
</dbReference>
<evidence type="ECO:0000256" key="1">
    <source>
        <dbReference type="SAM" id="SignalP"/>
    </source>
</evidence>
<reference evidence="2" key="1">
    <citation type="journal article" date="2019" name="bioRxiv">
        <title>The Genome of the Zebra Mussel, Dreissena polymorpha: A Resource for Invasive Species Research.</title>
        <authorList>
            <person name="McCartney M.A."/>
            <person name="Auch B."/>
            <person name="Kono T."/>
            <person name="Mallez S."/>
            <person name="Zhang Y."/>
            <person name="Obille A."/>
            <person name="Becker A."/>
            <person name="Abrahante J.E."/>
            <person name="Garbe J."/>
            <person name="Badalamenti J.P."/>
            <person name="Herman A."/>
            <person name="Mangelson H."/>
            <person name="Liachko I."/>
            <person name="Sullivan S."/>
            <person name="Sone E.D."/>
            <person name="Koren S."/>
            <person name="Silverstein K.A.T."/>
            <person name="Beckman K.B."/>
            <person name="Gohl D.M."/>
        </authorList>
    </citation>
    <scope>NUCLEOTIDE SEQUENCE</scope>
    <source>
        <strain evidence="2">Duluth1</strain>
        <tissue evidence="2">Whole animal</tissue>
    </source>
</reference>
<dbReference type="AlphaFoldDB" id="A0A9D4KBA4"/>
<feature type="chain" id="PRO_5039371555" evidence="1">
    <location>
        <begin position="26"/>
        <end position="164"/>
    </location>
</feature>
<reference evidence="2" key="2">
    <citation type="submission" date="2020-11" db="EMBL/GenBank/DDBJ databases">
        <authorList>
            <person name="McCartney M.A."/>
            <person name="Auch B."/>
            <person name="Kono T."/>
            <person name="Mallez S."/>
            <person name="Becker A."/>
            <person name="Gohl D.M."/>
            <person name="Silverstein K.A.T."/>
            <person name="Koren S."/>
            <person name="Bechman K.B."/>
            <person name="Herman A."/>
            <person name="Abrahante J.E."/>
            <person name="Garbe J."/>
        </authorList>
    </citation>
    <scope>NUCLEOTIDE SEQUENCE</scope>
    <source>
        <strain evidence="2">Duluth1</strain>
        <tissue evidence="2">Whole animal</tissue>
    </source>
</reference>